<sequence>MKVLIILCTVFLCISTKAQECNCNKELGYIQQFMEQNYVGFKDKINPQTRLSYLKMKAGLQKLSKAPGAATQCLLMISKYLDWFRDNHIQIRASFDATKTDTALALKTTLTSVTSQKLNSLRSSKGIEGIYNFQFDSAYQIAVIHEPGKLYDYKGVILHSKLSHWKPGMIKFLAYKINDSLYKGVLFMRNHMPKVDYFFMGKNTIGGDWLREGSVKDTTTYNYEPVASRLLNNQTLYMKISSFAPSNAKNIDSMVKHRDKELRSLPYLVLDLRNNGGGSDFTYSPLLPYLYTSPVKNIGVDVYSTDATIAGWKLILKDNDIPESSKEEIRTMIAKMEAGKGTFVNIVDDTIDSSFQSLTNPARIVILVDKNCASTTEQFLLFARQSSKVIIAGEKTQGTLDYSNMREASFSCMPYKLEFATTRSRRLDIGQGIDNMGIKPNYHLQPGIDWIKEALKLLKKKK</sequence>
<dbReference type="Gene3D" id="3.90.226.10">
    <property type="entry name" value="2-enoyl-CoA Hydratase, Chain A, domain 1"/>
    <property type="match status" value="1"/>
</dbReference>
<dbReference type="GO" id="GO:0008236">
    <property type="term" value="F:serine-type peptidase activity"/>
    <property type="evidence" value="ECO:0007669"/>
    <property type="project" value="InterPro"/>
</dbReference>
<name>A0A1M4SXN2_9BACT</name>
<proteinExistence type="predicted"/>
<keyword evidence="3" id="KW-1185">Reference proteome</keyword>
<feature type="domain" description="Tail specific protease" evidence="1">
    <location>
        <begin position="235"/>
        <end position="443"/>
    </location>
</feature>
<evidence type="ECO:0000313" key="2">
    <source>
        <dbReference type="EMBL" id="SHE36973.1"/>
    </source>
</evidence>
<dbReference type="InterPro" id="IPR029045">
    <property type="entry name" value="ClpP/crotonase-like_dom_sf"/>
</dbReference>
<accession>A0A1M4SXN2</accession>
<reference evidence="2 3" key="1">
    <citation type="submission" date="2016-11" db="EMBL/GenBank/DDBJ databases">
        <authorList>
            <person name="Jaros S."/>
            <person name="Januszkiewicz K."/>
            <person name="Wedrychowicz H."/>
        </authorList>
    </citation>
    <scope>NUCLEOTIDE SEQUENCE [LARGE SCALE GENOMIC DNA]</scope>
    <source>
        <strain evidence="2 3">DSM 18119</strain>
    </source>
</reference>
<dbReference type="SUPFAM" id="SSF52096">
    <property type="entry name" value="ClpP/crotonase"/>
    <property type="match status" value="1"/>
</dbReference>
<organism evidence="2 3">
    <name type="scientific">Flavisolibacter ginsengisoli DSM 18119</name>
    <dbReference type="NCBI Taxonomy" id="1121884"/>
    <lineage>
        <taxon>Bacteria</taxon>
        <taxon>Pseudomonadati</taxon>
        <taxon>Bacteroidota</taxon>
        <taxon>Chitinophagia</taxon>
        <taxon>Chitinophagales</taxon>
        <taxon>Chitinophagaceae</taxon>
        <taxon>Flavisolibacter</taxon>
    </lineage>
</organism>
<dbReference type="OrthoDB" id="2327485at2"/>
<dbReference type="GO" id="GO:0006508">
    <property type="term" value="P:proteolysis"/>
    <property type="evidence" value="ECO:0007669"/>
    <property type="project" value="InterPro"/>
</dbReference>
<dbReference type="AlphaFoldDB" id="A0A1M4SXN2"/>
<protein>
    <submittedName>
        <fullName evidence="2">Peptidase family S41</fullName>
    </submittedName>
</protein>
<evidence type="ECO:0000259" key="1">
    <source>
        <dbReference type="Pfam" id="PF03572"/>
    </source>
</evidence>
<gene>
    <name evidence="2" type="ORF">SAMN02745131_00268</name>
</gene>
<evidence type="ECO:0000313" key="3">
    <source>
        <dbReference type="Proteomes" id="UP000184048"/>
    </source>
</evidence>
<dbReference type="InterPro" id="IPR005151">
    <property type="entry name" value="Tail-specific_protease"/>
</dbReference>
<dbReference type="EMBL" id="FQUU01000001">
    <property type="protein sequence ID" value="SHE36973.1"/>
    <property type="molecule type" value="Genomic_DNA"/>
</dbReference>
<dbReference type="STRING" id="1121884.SAMN02745131_00268"/>
<dbReference type="Proteomes" id="UP000184048">
    <property type="component" value="Unassembled WGS sequence"/>
</dbReference>
<dbReference type="Pfam" id="PF03572">
    <property type="entry name" value="Peptidase_S41"/>
    <property type="match status" value="1"/>
</dbReference>